<dbReference type="InterPro" id="IPR052898">
    <property type="entry name" value="ACAD10-like"/>
</dbReference>
<dbReference type="Proteomes" id="UP000245051">
    <property type="component" value="Chromosome"/>
</dbReference>
<proteinExistence type="predicted"/>
<dbReference type="InterPro" id="IPR023198">
    <property type="entry name" value="PGP-like_dom2"/>
</dbReference>
<name>A0ABM6V7R4_9ACTN</name>
<dbReference type="NCBIfam" id="TIGR01509">
    <property type="entry name" value="HAD-SF-IA-v3"/>
    <property type="match status" value="1"/>
</dbReference>
<evidence type="ECO:0000313" key="2">
    <source>
        <dbReference type="Proteomes" id="UP000245051"/>
    </source>
</evidence>
<protein>
    <submittedName>
        <fullName evidence="1">Haloacid dehalogenase</fullName>
    </submittedName>
</protein>
<dbReference type="Gene3D" id="1.10.150.240">
    <property type="entry name" value="Putative phosphatase, domain 2"/>
    <property type="match status" value="1"/>
</dbReference>
<dbReference type="InterPro" id="IPR006439">
    <property type="entry name" value="HAD-SF_hydro_IA"/>
</dbReference>
<dbReference type="Gene3D" id="3.40.50.1000">
    <property type="entry name" value="HAD superfamily/HAD-like"/>
    <property type="match status" value="1"/>
</dbReference>
<dbReference type="InterPro" id="IPR036412">
    <property type="entry name" value="HAD-like_sf"/>
</dbReference>
<sequence>MYPEGGGSVAHRNDSRPLYQGLILDFVGVLTAGVLEAHRTWCVGQGLAPNAWRATLEDHPEGRSLYAALESGQLTQAEWNRRTAPLLGVDEHHNLMGRAWSAVRPADSMVALARAARAAGMRVALLSNSFGLEPYDPYGTLGVWELFDVTVISEREGIAKPDPAIYQRTLERMGLPGEVCVFVDDNPVNLPPAADLGITTVHADGQADTVKRLSNLLGVLPAAA</sequence>
<dbReference type="Pfam" id="PF00702">
    <property type="entry name" value="Hydrolase"/>
    <property type="match status" value="1"/>
</dbReference>
<accession>A0ABM6V7R4</accession>
<dbReference type="InterPro" id="IPR023214">
    <property type="entry name" value="HAD_sf"/>
</dbReference>
<dbReference type="PANTHER" id="PTHR47829:SF1">
    <property type="entry name" value="HAD FAMILY PHOSPHATASE"/>
    <property type="match status" value="1"/>
</dbReference>
<reference evidence="1 2" key="1">
    <citation type="submission" date="2018-05" db="EMBL/GenBank/DDBJ databases">
        <title>Complete genome sequence of the Type Strain of Streptomyces spongiicola HNM0071, the producer of staurosporine.</title>
        <authorList>
            <person name="Zhou S."/>
            <person name="Huang X."/>
        </authorList>
    </citation>
    <scope>NUCLEOTIDE SEQUENCE [LARGE SCALE GENOMIC DNA]</scope>
    <source>
        <strain evidence="1 2">HNM0071</strain>
    </source>
</reference>
<keyword evidence="2" id="KW-1185">Reference proteome</keyword>
<organism evidence="1 2">
    <name type="scientific">Streptomyces spongiicola</name>
    <dbReference type="NCBI Taxonomy" id="1690221"/>
    <lineage>
        <taxon>Bacteria</taxon>
        <taxon>Bacillati</taxon>
        <taxon>Actinomycetota</taxon>
        <taxon>Actinomycetes</taxon>
        <taxon>Kitasatosporales</taxon>
        <taxon>Streptomycetaceae</taxon>
        <taxon>Streptomyces</taxon>
    </lineage>
</organism>
<dbReference type="EMBL" id="CP029254">
    <property type="protein sequence ID" value="AWK10015.1"/>
    <property type="molecule type" value="Genomic_DNA"/>
</dbReference>
<dbReference type="SUPFAM" id="SSF56784">
    <property type="entry name" value="HAD-like"/>
    <property type="match status" value="1"/>
</dbReference>
<gene>
    <name evidence="1" type="ORF">DDQ41_15175</name>
</gene>
<evidence type="ECO:0000313" key="1">
    <source>
        <dbReference type="EMBL" id="AWK10015.1"/>
    </source>
</evidence>
<dbReference type="PANTHER" id="PTHR47829">
    <property type="entry name" value="HYDROLASE, PUTATIVE (AFU_ORTHOLOGUE AFUA_1G12880)-RELATED"/>
    <property type="match status" value="1"/>
</dbReference>
<dbReference type="PRINTS" id="PR00413">
    <property type="entry name" value="HADHALOGNASE"/>
</dbReference>